<evidence type="ECO:0000313" key="2">
    <source>
        <dbReference type="Proteomes" id="UP001148662"/>
    </source>
</evidence>
<dbReference type="EMBL" id="JANHOG010001685">
    <property type="protein sequence ID" value="KAJ3533144.1"/>
    <property type="molecule type" value="Genomic_DNA"/>
</dbReference>
<dbReference type="Proteomes" id="UP001148662">
    <property type="component" value="Unassembled WGS sequence"/>
</dbReference>
<comment type="caution">
    <text evidence="1">The sequence shown here is derived from an EMBL/GenBank/DDBJ whole genome shotgun (WGS) entry which is preliminary data.</text>
</comment>
<reference evidence="1" key="1">
    <citation type="submission" date="2022-07" db="EMBL/GenBank/DDBJ databases">
        <title>Genome Sequence of Phlebia brevispora.</title>
        <authorList>
            <person name="Buettner E."/>
        </authorList>
    </citation>
    <scope>NUCLEOTIDE SEQUENCE</scope>
    <source>
        <strain evidence="1">MPL23</strain>
    </source>
</reference>
<gene>
    <name evidence="1" type="ORF">NM688_g7322</name>
</gene>
<name>A0ACC1S6R1_9APHY</name>
<sequence length="260" mass="28629">MPHKRAKRSIRQQKQSQQGDNLAPSTVALSREAIPKGAARILNAAKVQQEWREKKRKLSEDAQDGEGTSNKRRRKAGDGPVMKIQPGETIARFNRRVEDSMRPLVRDAVKTSAAAVRRTKKEEESVKADTKATKKKRSAADRDSARPAAQATSKRPNPESDSTDGDSSPALRSGVRGSAKEFAEVSTSAPRRLNDIVQAPPELKKLPRGAKPRQQAPAGARASTNLKDGVLSMAQKVRLEEERERAINAYRELKKRKATG</sequence>
<proteinExistence type="predicted"/>
<evidence type="ECO:0000313" key="1">
    <source>
        <dbReference type="EMBL" id="KAJ3533144.1"/>
    </source>
</evidence>
<organism evidence="1 2">
    <name type="scientific">Phlebia brevispora</name>
    <dbReference type="NCBI Taxonomy" id="194682"/>
    <lineage>
        <taxon>Eukaryota</taxon>
        <taxon>Fungi</taxon>
        <taxon>Dikarya</taxon>
        <taxon>Basidiomycota</taxon>
        <taxon>Agaricomycotina</taxon>
        <taxon>Agaricomycetes</taxon>
        <taxon>Polyporales</taxon>
        <taxon>Meruliaceae</taxon>
        <taxon>Phlebia</taxon>
    </lineage>
</organism>
<accession>A0ACC1S6R1</accession>
<protein>
    <submittedName>
        <fullName evidence="1">Uncharacterized protein</fullName>
    </submittedName>
</protein>
<keyword evidence="2" id="KW-1185">Reference proteome</keyword>